<proteinExistence type="predicted"/>
<sequence length="60" mass="7031">MAVVFDLTAQDLPMLRAYEKLRERAGVKCPRGMIRSRFISCGPNEYLHEVERMKDESQEE</sequence>
<organism evidence="1">
    <name type="scientific">marine sediment metagenome</name>
    <dbReference type="NCBI Taxonomy" id="412755"/>
    <lineage>
        <taxon>unclassified sequences</taxon>
        <taxon>metagenomes</taxon>
        <taxon>ecological metagenomes</taxon>
    </lineage>
</organism>
<protein>
    <submittedName>
        <fullName evidence="1">Uncharacterized protein</fullName>
    </submittedName>
</protein>
<name>X0VXE3_9ZZZZ</name>
<gene>
    <name evidence="1" type="ORF">S01H1_34631</name>
</gene>
<dbReference type="EMBL" id="BARS01021573">
    <property type="protein sequence ID" value="GAG05176.1"/>
    <property type="molecule type" value="Genomic_DNA"/>
</dbReference>
<dbReference type="AlphaFoldDB" id="X0VXE3"/>
<reference evidence="1" key="1">
    <citation type="journal article" date="2014" name="Front. Microbiol.">
        <title>High frequency of phylogenetically diverse reductive dehalogenase-homologous genes in deep subseafloor sedimentary metagenomes.</title>
        <authorList>
            <person name="Kawai M."/>
            <person name="Futagami T."/>
            <person name="Toyoda A."/>
            <person name="Takaki Y."/>
            <person name="Nishi S."/>
            <person name="Hori S."/>
            <person name="Arai W."/>
            <person name="Tsubouchi T."/>
            <person name="Morono Y."/>
            <person name="Uchiyama I."/>
            <person name="Ito T."/>
            <person name="Fujiyama A."/>
            <person name="Inagaki F."/>
            <person name="Takami H."/>
        </authorList>
    </citation>
    <scope>NUCLEOTIDE SEQUENCE</scope>
    <source>
        <strain evidence="1">Expedition CK06-06</strain>
    </source>
</reference>
<comment type="caution">
    <text evidence="1">The sequence shown here is derived from an EMBL/GenBank/DDBJ whole genome shotgun (WGS) entry which is preliminary data.</text>
</comment>
<evidence type="ECO:0000313" key="1">
    <source>
        <dbReference type="EMBL" id="GAG05176.1"/>
    </source>
</evidence>
<accession>X0VXE3</accession>